<feature type="domain" description="HTH iclR-type" evidence="4">
    <location>
        <begin position="8"/>
        <end position="69"/>
    </location>
</feature>
<dbReference type="Gene3D" id="1.10.10.10">
    <property type="entry name" value="Winged helix-like DNA-binding domain superfamily/Winged helix DNA-binding domain"/>
    <property type="match status" value="1"/>
</dbReference>
<dbReference type="InterPro" id="IPR050707">
    <property type="entry name" value="HTH_MetabolicPath_Reg"/>
</dbReference>
<organism evidence="6 7">
    <name type="scientific">Lentilactobacillus sunkii DSM 19904</name>
    <dbReference type="NCBI Taxonomy" id="1423808"/>
    <lineage>
        <taxon>Bacteria</taxon>
        <taxon>Bacillati</taxon>
        <taxon>Bacillota</taxon>
        <taxon>Bacilli</taxon>
        <taxon>Lactobacillales</taxon>
        <taxon>Lactobacillaceae</taxon>
        <taxon>Lentilactobacillus</taxon>
    </lineage>
</organism>
<sequence length="253" mass="28342">MMERKLYGTVLVKASDILDALADGKAKSIQEISTETNIGAPTVSKILTTLEYLHYVSKAQATKHYSLGSKLVQFGLVHTQTTDIVDMTFPILERLQSKIDETIHLAVPQGDKVVYVNKLEPKHQGIYMTSKIGMARELYSSGIGKSVLSTFPDEKVDSYLRRTDLKPFTKHTITNPMELKDDIEKTRKRGYAIDNEEQEEGGYCIAIPIEKAGKTIAAMSISIPKFRLTTPYKTEIVKDLNIAKSNIEDELNK</sequence>
<reference evidence="6 7" key="1">
    <citation type="journal article" date="2015" name="Genome Announc.">
        <title>Expanding the biotechnology potential of lactobacilli through comparative genomics of 213 strains and associated genera.</title>
        <authorList>
            <person name="Sun Z."/>
            <person name="Harris H.M."/>
            <person name="McCann A."/>
            <person name="Guo C."/>
            <person name="Argimon S."/>
            <person name="Zhang W."/>
            <person name="Yang X."/>
            <person name="Jeffery I.B."/>
            <person name="Cooney J.C."/>
            <person name="Kagawa T.F."/>
            <person name="Liu W."/>
            <person name="Song Y."/>
            <person name="Salvetti E."/>
            <person name="Wrobel A."/>
            <person name="Rasinkangas P."/>
            <person name="Parkhill J."/>
            <person name="Rea M.C."/>
            <person name="O'Sullivan O."/>
            <person name="Ritari J."/>
            <person name="Douillard F.P."/>
            <person name="Paul Ross R."/>
            <person name="Yang R."/>
            <person name="Briner A.E."/>
            <person name="Felis G.E."/>
            <person name="de Vos W.M."/>
            <person name="Barrangou R."/>
            <person name="Klaenhammer T.R."/>
            <person name="Caufield P.W."/>
            <person name="Cui Y."/>
            <person name="Zhang H."/>
            <person name="O'Toole P.W."/>
        </authorList>
    </citation>
    <scope>NUCLEOTIDE SEQUENCE [LARGE SCALE GENOMIC DNA]</scope>
    <source>
        <strain evidence="6 7">DSM 19904</strain>
    </source>
</reference>
<dbReference type="InterPro" id="IPR036388">
    <property type="entry name" value="WH-like_DNA-bd_sf"/>
</dbReference>
<dbReference type="InterPro" id="IPR029016">
    <property type="entry name" value="GAF-like_dom_sf"/>
</dbReference>
<comment type="caution">
    <text evidence="6">The sequence shown here is derived from an EMBL/GenBank/DDBJ whole genome shotgun (WGS) entry which is preliminary data.</text>
</comment>
<dbReference type="Pfam" id="PF09339">
    <property type="entry name" value="HTH_IclR"/>
    <property type="match status" value="1"/>
</dbReference>
<evidence type="ECO:0000259" key="4">
    <source>
        <dbReference type="PROSITE" id="PS51077"/>
    </source>
</evidence>
<dbReference type="InterPro" id="IPR005471">
    <property type="entry name" value="Tscrpt_reg_IclR_N"/>
</dbReference>
<evidence type="ECO:0000256" key="1">
    <source>
        <dbReference type="ARBA" id="ARBA00023015"/>
    </source>
</evidence>
<dbReference type="PANTHER" id="PTHR30136:SF35">
    <property type="entry name" value="HTH-TYPE TRANSCRIPTIONAL REGULATOR RV1719"/>
    <property type="match status" value="1"/>
</dbReference>
<dbReference type="GO" id="GO:0045892">
    <property type="term" value="P:negative regulation of DNA-templated transcription"/>
    <property type="evidence" value="ECO:0007669"/>
    <property type="project" value="TreeGrafter"/>
</dbReference>
<dbReference type="PROSITE" id="PS51078">
    <property type="entry name" value="ICLR_ED"/>
    <property type="match status" value="1"/>
</dbReference>
<dbReference type="RefSeq" id="WP_235803186.1">
    <property type="nucleotide sequence ID" value="NZ_AZEA01000007.1"/>
</dbReference>
<dbReference type="Proteomes" id="UP000051581">
    <property type="component" value="Unassembled WGS sequence"/>
</dbReference>
<dbReference type="InterPro" id="IPR014757">
    <property type="entry name" value="Tscrpt_reg_IclR_C"/>
</dbReference>
<dbReference type="Gene3D" id="3.30.450.40">
    <property type="match status" value="1"/>
</dbReference>
<dbReference type="PROSITE" id="PS51077">
    <property type="entry name" value="HTH_ICLR"/>
    <property type="match status" value="1"/>
</dbReference>
<evidence type="ECO:0000256" key="3">
    <source>
        <dbReference type="ARBA" id="ARBA00023163"/>
    </source>
</evidence>
<dbReference type="AlphaFoldDB" id="A0A0R1KYU6"/>
<dbReference type="Pfam" id="PF01614">
    <property type="entry name" value="IclR_C"/>
    <property type="match status" value="1"/>
</dbReference>
<keyword evidence="3" id="KW-0804">Transcription</keyword>
<accession>A0A0R1KYU6</accession>
<dbReference type="SUPFAM" id="SSF55781">
    <property type="entry name" value="GAF domain-like"/>
    <property type="match status" value="1"/>
</dbReference>
<dbReference type="SMART" id="SM00346">
    <property type="entry name" value="HTH_ICLR"/>
    <property type="match status" value="1"/>
</dbReference>
<dbReference type="EMBL" id="AZEA01000007">
    <property type="protein sequence ID" value="KRK88684.1"/>
    <property type="molecule type" value="Genomic_DNA"/>
</dbReference>
<dbReference type="PATRIC" id="fig|1423808.3.peg.2419"/>
<dbReference type="GO" id="GO:0003677">
    <property type="term" value="F:DNA binding"/>
    <property type="evidence" value="ECO:0007669"/>
    <property type="project" value="UniProtKB-KW"/>
</dbReference>
<evidence type="ECO:0000313" key="6">
    <source>
        <dbReference type="EMBL" id="KRK88684.1"/>
    </source>
</evidence>
<feature type="domain" description="IclR-ED" evidence="5">
    <location>
        <begin position="70"/>
        <end position="253"/>
    </location>
</feature>
<evidence type="ECO:0000313" key="7">
    <source>
        <dbReference type="Proteomes" id="UP000051581"/>
    </source>
</evidence>
<keyword evidence="2" id="KW-0238">DNA-binding</keyword>
<gene>
    <name evidence="6" type="ORF">FD17_GL002376</name>
</gene>
<keyword evidence="7" id="KW-1185">Reference proteome</keyword>
<proteinExistence type="predicted"/>
<evidence type="ECO:0000259" key="5">
    <source>
        <dbReference type="PROSITE" id="PS51078"/>
    </source>
</evidence>
<dbReference type="PANTHER" id="PTHR30136">
    <property type="entry name" value="HELIX-TURN-HELIX TRANSCRIPTIONAL REGULATOR, ICLR FAMILY"/>
    <property type="match status" value="1"/>
</dbReference>
<evidence type="ECO:0000256" key="2">
    <source>
        <dbReference type="ARBA" id="ARBA00023125"/>
    </source>
</evidence>
<dbReference type="InterPro" id="IPR036390">
    <property type="entry name" value="WH_DNA-bd_sf"/>
</dbReference>
<keyword evidence="1" id="KW-0805">Transcription regulation</keyword>
<protein>
    <submittedName>
        <fullName evidence="6">IclR family transcriptional regulator</fullName>
    </submittedName>
</protein>
<name>A0A0R1KYU6_9LACO</name>
<dbReference type="GO" id="GO:0003700">
    <property type="term" value="F:DNA-binding transcription factor activity"/>
    <property type="evidence" value="ECO:0007669"/>
    <property type="project" value="TreeGrafter"/>
</dbReference>
<dbReference type="SUPFAM" id="SSF46785">
    <property type="entry name" value="Winged helix' DNA-binding domain"/>
    <property type="match status" value="1"/>
</dbReference>